<accession>A0A8B6HAI6</accession>
<feature type="domain" description="Ig-like" evidence="7">
    <location>
        <begin position="123"/>
        <end position="203"/>
    </location>
</feature>
<keyword evidence="4" id="KW-0325">Glycoprotein</keyword>
<evidence type="ECO:0000256" key="5">
    <source>
        <dbReference type="ARBA" id="ARBA00023319"/>
    </source>
</evidence>
<keyword evidence="5" id="KW-0393">Immunoglobulin domain</keyword>
<dbReference type="InterPro" id="IPR003599">
    <property type="entry name" value="Ig_sub"/>
</dbReference>
<evidence type="ECO:0000256" key="1">
    <source>
        <dbReference type="ARBA" id="ARBA00004479"/>
    </source>
</evidence>
<organism evidence="8 9">
    <name type="scientific">Mytilus galloprovincialis</name>
    <name type="common">Mediterranean mussel</name>
    <dbReference type="NCBI Taxonomy" id="29158"/>
    <lineage>
        <taxon>Eukaryota</taxon>
        <taxon>Metazoa</taxon>
        <taxon>Spiralia</taxon>
        <taxon>Lophotrochozoa</taxon>
        <taxon>Mollusca</taxon>
        <taxon>Bivalvia</taxon>
        <taxon>Autobranchia</taxon>
        <taxon>Pteriomorphia</taxon>
        <taxon>Mytilida</taxon>
        <taxon>Mytiloidea</taxon>
        <taxon>Mytilidae</taxon>
        <taxon>Mytilinae</taxon>
        <taxon>Mytilus</taxon>
    </lineage>
</organism>
<name>A0A8B6HAI6_MYTGA</name>
<dbReference type="CDD" id="cd00096">
    <property type="entry name" value="Ig"/>
    <property type="match status" value="2"/>
</dbReference>
<dbReference type="AlphaFoldDB" id="A0A8B6HAI6"/>
<dbReference type="GO" id="GO:0098609">
    <property type="term" value="P:cell-cell adhesion"/>
    <property type="evidence" value="ECO:0007669"/>
    <property type="project" value="TreeGrafter"/>
</dbReference>
<proteinExistence type="predicted"/>
<dbReference type="InterPro" id="IPR013783">
    <property type="entry name" value="Ig-like_fold"/>
</dbReference>
<keyword evidence="6" id="KW-1133">Transmembrane helix</keyword>
<dbReference type="InterPro" id="IPR013162">
    <property type="entry name" value="CD80_C2-set"/>
</dbReference>
<gene>
    <name evidence="8" type="ORF">MGAL_10B042067</name>
</gene>
<evidence type="ECO:0000256" key="4">
    <source>
        <dbReference type="ARBA" id="ARBA00023180"/>
    </source>
</evidence>
<keyword evidence="2 6" id="KW-0472">Membrane</keyword>
<dbReference type="GO" id="GO:0005886">
    <property type="term" value="C:plasma membrane"/>
    <property type="evidence" value="ECO:0007669"/>
    <property type="project" value="TreeGrafter"/>
</dbReference>
<keyword evidence="6" id="KW-0812">Transmembrane</keyword>
<reference evidence="8" key="1">
    <citation type="submission" date="2018-11" db="EMBL/GenBank/DDBJ databases">
        <authorList>
            <person name="Alioto T."/>
            <person name="Alioto T."/>
        </authorList>
    </citation>
    <scope>NUCLEOTIDE SEQUENCE</scope>
</reference>
<dbReference type="Gene3D" id="2.60.40.10">
    <property type="entry name" value="Immunoglobulins"/>
    <property type="match status" value="4"/>
</dbReference>
<dbReference type="SMART" id="SM00408">
    <property type="entry name" value="IGc2"/>
    <property type="match status" value="3"/>
</dbReference>
<evidence type="ECO:0000256" key="6">
    <source>
        <dbReference type="SAM" id="Phobius"/>
    </source>
</evidence>
<feature type="transmembrane region" description="Helical" evidence="6">
    <location>
        <begin position="521"/>
        <end position="545"/>
    </location>
</feature>
<feature type="domain" description="Ig-like" evidence="7">
    <location>
        <begin position="205"/>
        <end position="310"/>
    </location>
</feature>
<dbReference type="Proteomes" id="UP000596742">
    <property type="component" value="Unassembled WGS sequence"/>
</dbReference>
<dbReference type="EMBL" id="UYJE01009704">
    <property type="protein sequence ID" value="VDI75934.1"/>
    <property type="molecule type" value="Genomic_DNA"/>
</dbReference>
<dbReference type="InterPro" id="IPR003598">
    <property type="entry name" value="Ig_sub2"/>
</dbReference>
<dbReference type="SUPFAM" id="SSF48726">
    <property type="entry name" value="Immunoglobulin"/>
    <property type="match status" value="5"/>
</dbReference>
<dbReference type="OrthoDB" id="6127598at2759"/>
<dbReference type="InterPro" id="IPR051275">
    <property type="entry name" value="Cell_adhesion_signaling"/>
</dbReference>
<evidence type="ECO:0000259" key="7">
    <source>
        <dbReference type="PROSITE" id="PS50835"/>
    </source>
</evidence>
<protein>
    <recommendedName>
        <fullName evidence="7">Ig-like domain-containing protein</fullName>
    </recommendedName>
</protein>
<keyword evidence="9" id="KW-1185">Reference proteome</keyword>
<dbReference type="PANTHER" id="PTHR11640:SF164">
    <property type="entry name" value="MAM DOMAIN-CONTAINING GLYCOSYLPHOSPHATIDYLINOSITOL ANCHOR PROTEIN 1"/>
    <property type="match status" value="1"/>
</dbReference>
<evidence type="ECO:0000256" key="2">
    <source>
        <dbReference type="ARBA" id="ARBA00023136"/>
    </source>
</evidence>
<dbReference type="InterPro" id="IPR036179">
    <property type="entry name" value="Ig-like_dom_sf"/>
</dbReference>
<evidence type="ECO:0000313" key="8">
    <source>
        <dbReference type="EMBL" id="VDI75934.1"/>
    </source>
</evidence>
<dbReference type="SMART" id="SM00409">
    <property type="entry name" value="IG"/>
    <property type="match status" value="4"/>
</dbReference>
<dbReference type="GO" id="GO:0050839">
    <property type="term" value="F:cell adhesion molecule binding"/>
    <property type="evidence" value="ECO:0007669"/>
    <property type="project" value="TreeGrafter"/>
</dbReference>
<dbReference type="PROSITE" id="PS50835">
    <property type="entry name" value="IG_LIKE"/>
    <property type="match status" value="3"/>
</dbReference>
<dbReference type="InterPro" id="IPR007110">
    <property type="entry name" value="Ig-like_dom"/>
</dbReference>
<comment type="subcellular location">
    <subcellularLocation>
        <location evidence="1">Membrane</location>
        <topology evidence="1">Single-pass type I membrane protein</topology>
    </subcellularLocation>
</comment>
<dbReference type="GO" id="GO:0005911">
    <property type="term" value="C:cell-cell junction"/>
    <property type="evidence" value="ECO:0007669"/>
    <property type="project" value="TreeGrafter"/>
</dbReference>
<dbReference type="Pfam" id="PF13927">
    <property type="entry name" value="Ig_3"/>
    <property type="match status" value="2"/>
</dbReference>
<feature type="domain" description="Ig-like" evidence="7">
    <location>
        <begin position="318"/>
        <end position="403"/>
    </location>
</feature>
<dbReference type="PANTHER" id="PTHR11640">
    <property type="entry name" value="NEPHRIN"/>
    <property type="match status" value="1"/>
</dbReference>
<evidence type="ECO:0000256" key="3">
    <source>
        <dbReference type="ARBA" id="ARBA00023157"/>
    </source>
</evidence>
<sequence>MDQVSIRVDPLNGTAIYGDLHYRNKYTVFISFNGAVTLTITNIVEEDEQDYFCNANIGIGLTLQTPSRLIVNGVLNFQLSDSGYYACSAINAVGTSISTNCSLRFISVLDITASLPKHSAIAGDSKVTISCTINGTLPAVEWDWTKAKVDGGNVEIIAQGTNNAKRQIMTSATNPNLNIFSITENDEGIYTCRANNGERQFMSQPVILEVLEASIRTAPGEPEISRPSIITIPTIAYLSCSSTGGNPPPSVIWLRDDIAVSYGTNTSTSDNTTTTTLILKRFDEDDFEVYECQAANGFLQRPLVKTTYLTFNKLGYPPDQPIIAGSHLYDLGDFITLVCSTTGGTPKPSVNWLRDDNIITNGVSRSESGGVITTSLSFTAGLEDHLDVFECQADNGVLKRPLSSTTYIELYFAPKVPILNGPTNLISGTSGKWTCSSMNGYPPSSISMRIQDRLYTNDLIILQSYDVIDRSYTVTGTLDLVPSSDKNGQNLCCDVTHLFNKKVPQSVCIQLTINDEEEQNIIVYVVIGLVALLLLFVLIIAIVCYRNGCTIGRSKKGGKHVDRKYESQQTTISNQYESTGNREQRNRDRVYYGLDPNQKEEMRVYNIPREDDDYNHYMTIPGDLHHTYFQPISESS</sequence>
<evidence type="ECO:0000313" key="9">
    <source>
        <dbReference type="Proteomes" id="UP000596742"/>
    </source>
</evidence>
<keyword evidence="3" id="KW-1015">Disulfide bond</keyword>
<dbReference type="Pfam" id="PF08205">
    <property type="entry name" value="C2-set_2"/>
    <property type="match status" value="2"/>
</dbReference>
<comment type="caution">
    <text evidence="8">The sequence shown here is derived from an EMBL/GenBank/DDBJ whole genome shotgun (WGS) entry which is preliminary data.</text>
</comment>